<organism evidence="1 2">
    <name type="scientific">Candidatus Wolfebacteria bacterium GW2011_GWA2_47_9b</name>
    <dbReference type="NCBI Taxonomy" id="1619005"/>
    <lineage>
        <taxon>Bacteria</taxon>
        <taxon>Candidatus Wolfeibacteriota</taxon>
    </lineage>
</organism>
<evidence type="ECO:0000313" key="2">
    <source>
        <dbReference type="Proteomes" id="UP000033882"/>
    </source>
</evidence>
<name>A0A0G1X3G3_9BACT</name>
<gene>
    <name evidence="1" type="ORF">UY19_C0021G0005</name>
</gene>
<accession>A0A0G1X3G3</accession>
<evidence type="ECO:0000313" key="1">
    <source>
        <dbReference type="EMBL" id="KKU88975.1"/>
    </source>
</evidence>
<dbReference type="AlphaFoldDB" id="A0A0G1X3G3"/>
<reference evidence="1 2" key="1">
    <citation type="journal article" date="2015" name="Nature">
        <title>rRNA introns, odd ribosomes, and small enigmatic genomes across a large radiation of phyla.</title>
        <authorList>
            <person name="Brown C.T."/>
            <person name="Hug L.A."/>
            <person name="Thomas B.C."/>
            <person name="Sharon I."/>
            <person name="Castelle C.J."/>
            <person name="Singh A."/>
            <person name="Wilkins M.J."/>
            <person name="Williams K.H."/>
            <person name="Banfield J.F."/>
        </authorList>
    </citation>
    <scope>NUCLEOTIDE SEQUENCE [LARGE SCALE GENOMIC DNA]</scope>
</reference>
<sequence length="35" mass="4387">MEGLPRRTEEQVDEKVERIANEIKKQDIRYHKYRK</sequence>
<proteinExistence type="predicted"/>
<dbReference type="EMBL" id="LCPB01000021">
    <property type="protein sequence ID" value="KKU88975.1"/>
    <property type="molecule type" value="Genomic_DNA"/>
</dbReference>
<comment type="caution">
    <text evidence="1">The sequence shown here is derived from an EMBL/GenBank/DDBJ whole genome shotgun (WGS) entry which is preliminary data.</text>
</comment>
<protein>
    <submittedName>
        <fullName evidence="1">Uncharacterized protein</fullName>
    </submittedName>
</protein>
<dbReference type="Proteomes" id="UP000033882">
    <property type="component" value="Unassembled WGS sequence"/>
</dbReference>